<dbReference type="NCBIfam" id="NF006667">
    <property type="entry name" value="PRK09212.1"/>
    <property type="match status" value="1"/>
</dbReference>
<organism evidence="7">
    <name type="scientific">Sesamum radiatum</name>
    <name type="common">Black benniseed</name>
    <dbReference type="NCBI Taxonomy" id="300843"/>
    <lineage>
        <taxon>Eukaryota</taxon>
        <taxon>Viridiplantae</taxon>
        <taxon>Streptophyta</taxon>
        <taxon>Embryophyta</taxon>
        <taxon>Tracheophyta</taxon>
        <taxon>Spermatophyta</taxon>
        <taxon>Magnoliopsida</taxon>
        <taxon>eudicotyledons</taxon>
        <taxon>Gunneridae</taxon>
        <taxon>Pentapetalae</taxon>
        <taxon>asterids</taxon>
        <taxon>lamiids</taxon>
        <taxon>Lamiales</taxon>
        <taxon>Pedaliaceae</taxon>
        <taxon>Sesamum</taxon>
    </lineage>
</organism>
<dbReference type="Pfam" id="PF02780">
    <property type="entry name" value="Transketolase_C"/>
    <property type="match status" value="1"/>
</dbReference>
<evidence type="ECO:0000313" key="7">
    <source>
        <dbReference type="EMBL" id="KAL0355044.1"/>
    </source>
</evidence>
<keyword evidence="4 5" id="KW-0670">Pyruvate</keyword>
<dbReference type="PANTHER" id="PTHR11624">
    <property type="entry name" value="DEHYDROGENASE RELATED"/>
    <property type="match status" value="1"/>
</dbReference>
<dbReference type="AlphaFoldDB" id="A0AAW2PJH5"/>
<dbReference type="Gene3D" id="3.40.50.970">
    <property type="match status" value="2"/>
</dbReference>
<evidence type="ECO:0000256" key="5">
    <source>
        <dbReference type="RuleBase" id="RU364074"/>
    </source>
</evidence>
<proteinExistence type="predicted"/>
<dbReference type="SUPFAM" id="SSF52518">
    <property type="entry name" value="Thiamin diphosphate-binding fold (THDP-binding)"/>
    <property type="match status" value="1"/>
</dbReference>
<dbReference type="EMBL" id="JACGWJ010000017">
    <property type="protein sequence ID" value="KAL0355044.1"/>
    <property type="molecule type" value="Genomic_DNA"/>
</dbReference>
<dbReference type="GO" id="GO:0004739">
    <property type="term" value="F:pyruvate dehydrogenase (acetyl-transferring) activity"/>
    <property type="evidence" value="ECO:0007669"/>
    <property type="project" value="UniProtKB-UniRule"/>
</dbReference>
<comment type="cofactor">
    <cofactor evidence="1 5">
        <name>thiamine diphosphate</name>
        <dbReference type="ChEBI" id="CHEBI:58937"/>
    </cofactor>
</comment>
<gene>
    <name evidence="7" type="ORF">Sradi_3951300</name>
</gene>
<dbReference type="FunFam" id="3.40.50.920:FF:000001">
    <property type="entry name" value="Pyruvate dehydrogenase E1 beta subunit"/>
    <property type="match status" value="1"/>
</dbReference>
<dbReference type="InterPro" id="IPR033248">
    <property type="entry name" value="Transketolase_C"/>
</dbReference>
<dbReference type="CDD" id="cd07036">
    <property type="entry name" value="TPP_PYR_E1-PDHc-beta_like"/>
    <property type="match status" value="1"/>
</dbReference>
<reference evidence="7" key="1">
    <citation type="submission" date="2020-06" db="EMBL/GenBank/DDBJ databases">
        <authorList>
            <person name="Li T."/>
            <person name="Hu X."/>
            <person name="Zhang T."/>
            <person name="Song X."/>
            <person name="Zhang H."/>
            <person name="Dai N."/>
            <person name="Sheng W."/>
            <person name="Hou X."/>
            <person name="Wei L."/>
        </authorList>
    </citation>
    <scope>NUCLEOTIDE SEQUENCE</scope>
    <source>
        <strain evidence="7">G02</strain>
        <tissue evidence="7">Leaf</tissue>
    </source>
</reference>
<evidence type="ECO:0000256" key="1">
    <source>
        <dbReference type="ARBA" id="ARBA00001964"/>
    </source>
</evidence>
<comment type="catalytic activity">
    <reaction evidence="5">
        <text>N(6)-[(R)-lipoyl]-L-lysyl-[protein] + pyruvate + H(+) = N(6)-[(R)-S(8)-acetyldihydrolipoyl]-L-lysyl-[protein] + CO2</text>
        <dbReference type="Rhea" id="RHEA:19189"/>
        <dbReference type="Rhea" id="RHEA-COMP:10474"/>
        <dbReference type="Rhea" id="RHEA-COMP:10478"/>
        <dbReference type="ChEBI" id="CHEBI:15361"/>
        <dbReference type="ChEBI" id="CHEBI:15378"/>
        <dbReference type="ChEBI" id="CHEBI:16526"/>
        <dbReference type="ChEBI" id="CHEBI:83099"/>
        <dbReference type="ChEBI" id="CHEBI:83111"/>
        <dbReference type="EC" id="1.2.4.1"/>
    </reaction>
</comment>
<evidence type="ECO:0000259" key="6">
    <source>
        <dbReference type="SMART" id="SM00861"/>
    </source>
</evidence>
<dbReference type="InterPro" id="IPR027110">
    <property type="entry name" value="PDHB_mito-type"/>
</dbReference>
<dbReference type="PANTHER" id="PTHR11624:SF112">
    <property type="entry name" value="PYRUVATE DEHYDROGENASE E1 COMPONENT SUBUNIT BETA-1, MITOCHONDRIAL"/>
    <property type="match status" value="1"/>
</dbReference>
<keyword evidence="3 5" id="KW-0786">Thiamine pyrophosphate</keyword>
<evidence type="ECO:0000256" key="3">
    <source>
        <dbReference type="ARBA" id="ARBA00023052"/>
    </source>
</evidence>
<name>A0AAW2PJH5_SESRA</name>
<dbReference type="Pfam" id="PF02779">
    <property type="entry name" value="Transket_pyr"/>
    <property type="match status" value="1"/>
</dbReference>
<dbReference type="InterPro" id="IPR029061">
    <property type="entry name" value="THDP-binding"/>
</dbReference>
<evidence type="ECO:0000256" key="2">
    <source>
        <dbReference type="ARBA" id="ARBA00023002"/>
    </source>
</evidence>
<dbReference type="EC" id="1.2.4.1" evidence="5"/>
<sequence>MLGVLRRKVACKANAVSALEQGIRVVASRAFSSSGKEMTVREALNSALDEEMSADPKVFIMGEEVGEYQVPIRSPKGFLTSMVQRGCSTHPSPRLTFLPFNMNYLSLVKVEESFSTKYFAQAGFAGIGVGAAYYGLRPVIEFMTFNFSMQAIDHIINSAAKSNYMSAGQISVPIVFRGPNGAAAGVGAQHSQCYAAWYGSCPGLKVLAPYSSEDARGLLKAAIRDPDPVVFLENELLYGESFPVSAEALDSSFCLPIGKAKIEREGKDVTITAFSKMVGYALQAAEILAKDGISAEVINLRSIRPLDRSTINASVRKTNRLVTVEEGFHNMAASVLEDSFEYLDAAVERIAGADVPMPYAANLERMAVPQVDDIVRAAKRACYRSSSLAATA</sequence>
<dbReference type="SMART" id="SM00861">
    <property type="entry name" value="Transket_pyr"/>
    <property type="match status" value="1"/>
</dbReference>
<dbReference type="GO" id="GO:0006086">
    <property type="term" value="P:pyruvate decarboxylation to acetyl-CoA"/>
    <property type="evidence" value="ECO:0007669"/>
    <property type="project" value="InterPro"/>
</dbReference>
<comment type="caution">
    <text evidence="7">The sequence shown here is derived from an EMBL/GenBank/DDBJ whole genome shotgun (WGS) entry which is preliminary data.</text>
</comment>
<keyword evidence="2 5" id="KW-0560">Oxidoreductase</keyword>
<dbReference type="InterPro" id="IPR009014">
    <property type="entry name" value="Transketo_C/PFOR_II"/>
</dbReference>
<dbReference type="InterPro" id="IPR005475">
    <property type="entry name" value="Transketolase-like_Pyr-bd"/>
</dbReference>
<dbReference type="SUPFAM" id="SSF52922">
    <property type="entry name" value="TK C-terminal domain-like"/>
    <property type="match status" value="1"/>
</dbReference>
<feature type="domain" description="Transketolase-like pyrimidine-binding" evidence="6">
    <location>
        <begin position="38"/>
        <end position="240"/>
    </location>
</feature>
<comment type="function">
    <text evidence="5">The pyruvate dehydrogenase complex catalyzes the overall conversion of pyruvate to acetyl-CoA and CO2.</text>
</comment>
<dbReference type="Gene3D" id="3.40.50.920">
    <property type="match status" value="1"/>
</dbReference>
<reference evidence="7" key="2">
    <citation type="journal article" date="2024" name="Plant">
        <title>Genomic evolution and insights into agronomic trait innovations of Sesamum species.</title>
        <authorList>
            <person name="Miao H."/>
            <person name="Wang L."/>
            <person name="Qu L."/>
            <person name="Liu H."/>
            <person name="Sun Y."/>
            <person name="Le M."/>
            <person name="Wang Q."/>
            <person name="Wei S."/>
            <person name="Zheng Y."/>
            <person name="Lin W."/>
            <person name="Duan Y."/>
            <person name="Cao H."/>
            <person name="Xiong S."/>
            <person name="Wang X."/>
            <person name="Wei L."/>
            <person name="Li C."/>
            <person name="Ma Q."/>
            <person name="Ju M."/>
            <person name="Zhao R."/>
            <person name="Li G."/>
            <person name="Mu C."/>
            <person name="Tian Q."/>
            <person name="Mei H."/>
            <person name="Zhang T."/>
            <person name="Gao T."/>
            <person name="Zhang H."/>
        </authorList>
    </citation>
    <scope>NUCLEOTIDE SEQUENCE</scope>
    <source>
        <strain evidence="7">G02</strain>
    </source>
</reference>
<accession>A0AAW2PJH5</accession>
<evidence type="ECO:0000256" key="4">
    <source>
        <dbReference type="ARBA" id="ARBA00023317"/>
    </source>
</evidence>
<protein>
    <recommendedName>
        <fullName evidence="5">Pyruvate dehydrogenase E1 component subunit beta</fullName>
        <ecNumber evidence="5">1.2.4.1</ecNumber>
    </recommendedName>
</protein>